<evidence type="ECO:0000313" key="4">
    <source>
        <dbReference type="EMBL" id="RDY27573.1"/>
    </source>
</evidence>
<organism evidence="4 5">
    <name type="scientific">Romboutsia weinsteinii</name>
    <dbReference type="NCBI Taxonomy" id="2020949"/>
    <lineage>
        <taxon>Bacteria</taxon>
        <taxon>Bacillati</taxon>
        <taxon>Bacillota</taxon>
        <taxon>Clostridia</taxon>
        <taxon>Peptostreptococcales</taxon>
        <taxon>Peptostreptococcaceae</taxon>
        <taxon>Romboutsia</taxon>
    </lineage>
</organism>
<evidence type="ECO:0000259" key="2">
    <source>
        <dbReference type="Pfam" id="PF13786"/>
    </source>
</evidence>
<reference evidence="4 5" key="1">
    <citation type="journal article" date="2017" name="Genome Announc.">
        <title>Draft Genome Sequence of Romboutsia weinsteinii sp. nov. Strain CCRI-19649(T) Isolated from Surface Water.</title>
        <authorList>
            <person name="Maheux A.F."/>
            <person name="Boudreau D.K."/>
            <person name="Berube E."/>
            <person name="Boissinot M."/>
            <person name="Cantin P."/>
            <person name="Raymond F."/>
            <person name="Corbeil J."/>
            <person name="Omar R.F."/>
            <person name="Bergeron M.G."/>
        </authorList>
    </citation>
    <scope>NUCLEOTIDE SEQUENCE [LARGE SCALE GENOMIC DNA]</scope>
    <source>
        <strain evidence="4 5">CCRI-19649</strain>
    </source>
</reference>
<dbReference type="OrthoDB" id="1748051at2"/>
<dbReference type="InterPro" id="IPR025436">
    <property type="entry name" value="DUF4179"/>
</dbReference>
<dbReference type="RefSeq" id="WP_094367451.1">
    <property type="nucleotide sequence ID" value="NZ_NOJY02000012.1"/>
</dbReference>
<evidence type="ECO:0000313" key="5">
    <source>
        <dbReference type="Proteomes" id="UP000215694"/>
    </source>
</evidence>
<dbReference type="Proteomes" id="UP000215694">
    <property type="component" value="Unassembled WGS sequence"/>
</dbReference>
<dbReference type="Pfam" id="PF13786">
    <property type="entry name" value="DUF4179"/>
    <property type="match status" value="1"/>
</dbReference>
<protein>
    <submittedName>
        <fullName evidence="4">DUF4179 domain-containing protein</fullName>
    </submittedName>
</protein>
<name>A0A371J4D2_9FIRM</name>
<dbReference type="EMBL" id="NOJY02000012">
    <property type="protein sequence ID" value="RDY27573.1"/>
    <property type="molecule type" value="Genomic_DNA"/>
</dbReference>
<dbReference type="AlphaFoldDB" id="A0A371J4D2"/>
<gene>
    <name evidence="4" type="ORF">CHL78_008900</name>
</gene>
<accession>A0A371J4D2</accession>
<feature type="domain" description="DUF4179" evidence="2">
    <location>
        <begin position="31"/>
        <end position="117"/>
    </location>
</feature>
<evidence type="ECO:0000259" key="3">
    <source>
        <dbReference type="Pfam" id="PF18705"/>
    </source>
</evidence>
<dbReference type="InterPro" id="IPR040680">
    <property type="entry name" value="DUF5643"/>
</dbReference>
<evidence type="ECO:0000256" key="1">
    <source>
        <dbReference type="SAM" id="Phobius"/>
    </source>
</evidence>
<keyword evidence="1" id="KW-0812">Transmembrane</keyword>
<proteinExistence type="predicted"/>
<dbReference type="Gene3D" id="2.60.40.1630">
    <property type="entry name" value="bacillus anthracis domain"/>
    <property type="match status" value="1"/>
</dbReference>
<keyword evidence="1" id="KW-1133">Transmembrane helix</keyword>
<feature type="domain" description="DUF5643" evidence="3">
    <location>
        <begin position="232"/>
        <end position="349"/>
    </location>
</feature>
<feature type="transmembrane region" description="Helical" evidence="1">
    <location>
        <begin position="38"/>
        <end position="63"/>
    </location>
</feature>
<keyword evidence="1" id="KW-0472">Membrane</keyword>
<keyword evidence="5" id="KW-1185">Reference proteome</keyword>
<sequence length="351" mass="40176">MKKLDNIKIPENFDSAIDLAIDKAIEDKKKNQSHKKKIIAASISGSLIIGAMALSSETTWAYIENLTRHIESYFGRNNNELDKYKSEQYLVSQSKGLKYTIEEIMLDDRQLVLSMTVDYSKYKWGINLEPNDLIPSFPTITIDDLVFSGQGSSCDVERVPGEKKNKMLFRIGLSTIDTDGDGAGDTEYEIIDMIEKDKEYDLNISFDQLNNFDEGDWEFNTKINGTSILEDTKVYKVNKKVAINENEYKGDFEIEEVRVSPLSVKIKYNYDLYDEISVEKRREPRAIALDESGNEMEGGPGEGGRLSKRRWYIVGEYILKGNEKKITIVPRSYVNDKPKIYEDGKVEIELE</sequence>
<dbReference type="Pfam" id="PF18705">
    <property type="entry name" value="DUF5643"/>
    <property type="match status" value="1"/>
</dbReference>
<comment type="caution">
    <text evidence="4">The sequence shown here is derived from an EMBL/GenBank/DDBJ whole genome shotgun (WGS) entry which is preliminary data.</text>
</comment>